<keyword evidence="4 13" id="KW-1134">Transmembrane beta strand</keyword>
<gene>
    <name evidence="18" type="ORF">Q9291_05865</name>
</gene>
<evidence type="ECO:0000256" key="3">
    <source>
        <dbReference type="ARBA" id="ARBA00022448"/>
    </source>
</evidence>
<evidence type="ECO:0000313" key="18">
    <source>
        <dbReference type="EMBL" id="MDP8567368.1"/>
    </source>
</evidence>
<dbReference type="SUPFAM" id="SSF56935">
    <property type="entry name" value="Porins"/>
    <property type="match status" value="1"/>
</dbReference>
<dbReference type="Proteomes" id="UP001225906">
    <property type="component" value="Unassembled WGS sequence"/>
</dbReference>
<dbReference type="Pfam" id="PF00593">
    <property type="entry name" value="TonB_dep_Rec_b-barrel"/>
    <property type="match status" value="1"/>
</dbReference>
<dbReference type="InterPro" id="IPR036942">
    <property type="entry name" value="Beta-barrel_TonB_sf"/>
</dbReference>
<dbReference type="InterPro" id="IPR012910">
    <property type="entry name" value="Plug_dom"/>
</dbReference>
<evidence type="ECO:0000259" key="17">
    <source>
        <dbReference type="Pfam" id="PF07715"/>
    </source>
</evidence>
<evidence type="ECO:0000256" key="9">
    <source>
        <dbReference type="ARBA" id="ARBA00023077"/>
    </source>
</evidence>
<evidence type="ECO:0000256" key="8">
    <source>
        <dbReference type="ARBA" id="ARBA00023065"/>
    </source>
</evidence>
<evidence type="ECO:0000256" key="7">
    <source>
        <dbReference type="ARBA" id="ARBA00023004"/>
    </source>
</evidence>
<evidence type="ECO:0000256" key="10">
    <source>
        <dbReference type="ARBA" id="ARBA00023136"/>
    </source>
</evidence>
<keyword evidence="9 14" id="KW-0798">TonB box</keyword>
<dbReference type="InterPro" id="IPR039426">
    <property type="entry name" value="TonB-dep_rcpt-like"/>
</dbReference>
<dbReference type="InterPro" id="IPR037066">
    <property type="entry name" value="Plug_dom_sf"/>
</dbReference>
<keyword evidence="12 13" id="KW-0998">Cell outer membrane</keyword>
<keyword evidence="15" id="KW-0732">Signal</keyword>
<evidence type="ECO:0000256" key="15">
    <source>
        <dbReference type="SAM" id="SignalP"/>
    </source>
</evidence>
<keyword evidence="10 13" id="KW-0472">Membrane</keyword>
<evidence type="ECO:0000256" key="6">
    <source>
        <dbReference type="ARBA" id="ARBA00022692"/>
    </source>
</evidence>
<dbReference type="PANTHER" id="PTHR32552">
    <property type="entry name" value="FERRICHROME IRON RECEPTOR-RELATED"/>
    <property type="match status" value="1"/>
</dbReference>
<evidence type="ECO:0000256" key="1">
    <source>
        <dbReference type="ARBA" id="ARBA00004571"/>
    </source>
</evidence>
<evidence type="ECO:0000256" key="13">
    <source>
        <dbReference type="PROSITE-ProRule" id="PRU01360"/>
    </source>
</evidence>
<dbReference type="Pfam" id="PF07715">
    <property type="entry name" value="Plug"/>
    <property type="match status" value="1"/>
</dbReference>
<accession>A0ABT9JS21</accession>
<sequence length="690" mass="76308">MKKSTLVLAVLSALPYLAWAEHGGTEHLDEVRVTAEKKKTSLTQPDIETAKENLSKTAGGTTVVDMATVREGRTSNMQDTLGMATGVLAQSRFGAEETRLSIRGSGVQRTFHGRGLKLMQDGMPTNLADGGFDFPAIDPMATDYIEVYRGANALQYGSSNLGGSINFISRTGYNAPALEVRSEGGSYGYYRLGVSTGGVKDDVDYFVTASKYGTSSFRDNAQQSADRLTGNVGVKISDHVETRFYFGYTNNDSQLPSALTKSQLKTDPKLSTVTGGPLAGQGINERDINVTRVSNKTTILFDQSRLELGAFYSRKSLFHPIVDLFVFGNDTLGVIDQQSDDYGLSARWIKEGELFGLKNEFIAGMTPTYGHTDAKNFRNVNARRGAKINDYDQKASNFEVYAEDRLSLDAQWTVIAGLQYTRSKRDSKDQMITSTGDQSFNADYHQTSPKLGVLYQLQPNVQLFANASRSFEPPSFGELNVAVAGTLKAQRGTTYEIGTRGNGEYVDWDIALYYARLQDELLALGNVASPSTINADRTIHKGLEFGLTGRLPYDLQWRSSLLINNFKLDGDALFGNNRLPGIQRSLLRAELVYRGSDVLENFYIGPTIEWSPQRYNVDFAETLYADSYFLWGMKAGQKINQHWSWFIEGRNLSNQKYAATTGISGRWNGTDALFYPGDGRTAYLGVTWTY</sequence>
<protein>
    <submittedName>
        <fullName evidence="18">TonB-dependent receptor</fullName>
    </submittedName>
</protein>
<keyword evidence="8" id="KW-0406">Ion transport</keyword>
<evidence type="ECO:0000256" key="4">
    <source>
        <dbReference type="ARBA" id="ARBA00022452"/>
    </source>
</evidence>
<comment type="subcellular location">
    <subcellularLocation>
        <location evidence="1 13">Cell outer membrane</location>
        <topology evidence="1 13">Multi-pass membrane protein</topology>
    </subcellularLocation>
</comment>
<evidence type="ECO:0000256" key="12">
    <source>
        <dbReference type="ARBA" id="ARBA00023237"/>
    </source>
</evidence>
<dbReference type="InterPro" id="IPR000531">
    <property type="entry name" value="Beta-barrel_TonB"/>
</dbReference>
<comment type="similarity">
    <text evidence="2 13 14">Belongs to the TonB-dependent receptor family.</text>
</comment>
<evidence type="ECO:0000313" key="19">
    <source>
        <dbReference type="Proteomes" id="UP001225906"/>
    </source>
</evidence>
<feature type="chain" id="PRO_5045566143" evidence="15">
    <location>
        <begin position="21"/>
        <end position="690"/>
    </location>
</feature>
<proteinExistence type="inferred from homology"/>
<evidence type="ECO:0000256" key="14">
    <source>
        <dbReference type="RuleBase" id="RU003357"/>
    </source>
</evidence>
<dbReference type="Gene3D" id="2.170.130.10">
    <property type="entry name" value="TonB-dependent receptor, plug domain"/>
    <property type="match status" value="1"/>
</dbReference>
<dbReference type="PROSITE" id="PS52016">
    <property type="entry name" value="TONB_DEPENDENT_REC_3"/>
    <property type="match status" value="1"/>
</dbReference>
<evidence type="ECO:0000259" key="16">
    <source>
        <dbReference type="Pfam" id="PF00593"/>
    </source>
</evidence>
<keyword evidence="3 13" id="KW-0813">Transport</keyword>
<feature type="signal peptide" evidence="15">
    <location>
        <begin position="1"/>
        <end position="20"/>
    </location>
</feature>
<dbReference type="Gene3D" id="2.40.170.20">
    <property type="entry name" value="TonB-dependent receptor, beta-barrel domain"/>
    <property type="match status" value="1"/>
</dbReference>
<dbReference type="EMBL" id="JAVCAP010000012">
    <property type="protein sequence ID" value="MDP8567368.1"/>
    <property type="molecule type" value="Genomic_DNA"/>
</dbReference>
<keyword evidence="7" id="KW-0408">Iron</keyword>
<evidence type="ECO:0000256" key="11">
    <source>
        <dbReference type="ARBA" id="ARBA00023170"/>
    </source>
</evidence>
<keyword evidence="5" id="KW-0410">Iron transport</keyword>
<evidence type="ECO:0000256" key="2">
    <source>
        <dbReference type="ARBA" id="ARBA00009810"/>
    </source>
</evidence>
<dbReference type="RefSeq" id="WP_306389092.1">
    <property type="nucleotide sequence ID" value="NZ_JAVCAP010000012.1"/>
</dbReference>
<dbReference type="CDD" id="cd01347">
    <property type="entry name" value="ligand_gated_channel"/>
    <property type="match status" value="1"/>
</dbReference>
<keyword evidence="6 13" id="KW-0812">Transmembrane</keyword>
<feature type="domain" description="TonB-dependent receptor plug" evidence="17">
    <location>
        <begin position="54"/>
        <end position="163"/>
    </location>
</feature>
<keyword evidence="11 18" id="KW-0675">Receptor</keyword>
<reference evidence="19" key="1">
    <citation type="journal article" date="2019" name="Int. J. Syst. Evol. Microbiol.">
        <title>The Global Catalogue of Microorganisms (GCM) 10K type strain sequencing project: providing services to taxonomists for standard genome sequencing and annotation.</title>
        <authorList>
            <consortium name="The Broad Institute Genomics Platform"/>
            <consortium name="The Broad Institute Genome Sequencing Center for Infectious Disease"/>
            <person name="Wu L."/>
            <person name="Ma J."/>
        </authorList>
    </citation>
    <scope>NUCLEOTIDE SEQUENCE [LARGE SCALE GENOMIC DNA]</scope>
    <source>
        <strain evidence="19">VKM B-3159</strain>
    </source>
</reference>
<organism evidence="18 19">
    <name type="scientific">Methylophilus aquaticus</name>
    <dbReference type="NCBI Taxonomy" id="1971610"/>
    <lineage>
        <taxon>Bacteria</taxon>
        <taxon>Pseudomonadati</taxon>
        <taxon>Pseudomonadota</taxon>
        <taxon>Betaproteobacteria</taxon>
        <taxon>Nitrosomonadales</taxon>
        <taxon>Methylophilaceae</taxon>
        <taxon>Methylophilus</taxon>
    </lineage>
</organism>
<evidence type="ECO:0000256" key="5">
    <source>
        <dbReference type="ARBA" id="ARBA00022496"/>
    </source>
</evidence>
<comment type="caution">
    <text evidence="18">The sequence shown here is derived from an EMBL/GenBank/DDBJ whole genome shotgun (WGS) entry which is preliminary data.</text>
</comment>
<keyword evidence="19" id="KW-1185">Reference proteome</keyword>
<feature type="domain" description="TonB-dependent receptor-like beta-barrel" evidence="16">
    <location>
        <begin position="243"/>
        <end position="652"/>
    </location>
</feature>
<dbReference type="PANTHER" id="PTHR32552:SF81">
    <property type="entry name" value="TONB-DEPENDENT OUTER MEMBRANE RECEPTOR"/>
    <property type="match status" value="1"/>
</dbReference>
<name>A0ABT9JS21_9PROT</name>